<evidence type="ECO:0000313" key="2">
    <source>
        <dbReference type="EMBL" id="QJA48721.1"/>
    </source>
</evidence>
<dbReference type="AlphaFoldDB" id="A0A6H1ZMS4"/>
<accession>A0A6H1ZMS4</accession>
<keyword evidence="1" id="KW-0472">Membrane</keyword>
<keyword evidence="1" id="KW-1133">Transmembrane helix</keyword>
<dbReference type="EMBL" id="MT141333">
    <property type="protein sequence ID" value="QJA58647.1"/>
    <property type="molecule type" value="Genomic_DNA"/>
</dbReference>
<evidence type="ECO:0000256" key="1">
    <source>
        <dbReference type="SAM" id="Phobius"/>
    </source>
</evidence>
<dbReference type="EMBL" id="MT144100">
    <property type="protein sequence ID" value="QJA48721.1"/>
    <property type="molecule type" value="Genomic_DNA"/>
</dbReference>
<gene>
    <name evidence="3" type="ORF">MM415B01428_0008</name>
    <name evidence="2" type="ORF">TM448A01109_0007</name>
</gene>
<name>A0A6H1ZMS4_9ZZZZ</name>
<organism evidence="2">
    <name type="scientific">viral metagenome</name>
    <dbReference type="NCBI Taxonomy" id="1070528"/>
    <lineage>
        <taxon>unclassified sequences</taxon>
        <taxon>metagenomes</taxon>
        <taxon>organismal metagenomes</taxon>
    </lineage>
</organism>
<feature type="transmembrane region" description="Helical" evidence="1">
    <location>
        <begin position="34"/>
        <end position="55"/>
    </location>
</feature>
<reference evidence="2" key="1">
    <citation type="submission" date="2020-03" db="EMBL/GenBank/DDBJ databases">
        <title>The deep terrestrial virosphere.</title>
        <authorList>
            <person name="Holmfeldt K."/>
            <person name="Nilsson E."/>
            <person name="Simone D."/>
            <person name="Lopez-Fernandez M."/>
            <person name="Wu X."/>
            <person name="de Brujin I."/>
            <person name="Lundin D."/>
            <person name="Andersson A."/>
            <person name="Bertilsson S."/>
            <person name="Dopson M."/>
        </authorList>
    </citation>
    <scope>NUCLEOTIDE SEQUENCE</scope>
    <source>
        <strain evidence="3">MM415B01428</strain>
        <strain evidence="2">TM448A01109</strain>
    </source>
</reference>
<evidence type="ECO:0000313" key="3">
    <source>
        <dbReference type="EMBL" id="QJA58647.1"/>
    </source>
</evidence>
<keyword evidence="1" id="KW-0812">Transmembrane</keyword>
<protein>
    <submittedName>
        <fullName evidence="2">Uncharacterized protein</fullName>
    </submittedName>
</protein>
<proteinExistence type="predicted"/>
<sequence>MLIAIPPLKWDSPNLLRESDIVAGVDPEAAANDIVLELIIALVSVYAWGVGVALLP</sequence>